<protein>
    <recommendedName>
        <fullName evidence="4">MalT-like TPR region domain-containing protein</fullName>
    </recommendedName>
</protein>
<feature type="non-terminal residue" evidence="2">
    <location>
        <position position="1"/>
    </location>
</feature>
<gene>
    <name evidence="2" type="ORF">K444DRAFT_516876</name>
</gene>
<evidence type="ECO:0008006" key="4">
    <source>
        <dbReference type="Google" id="ProtNLM"/>
    </source>
</evidence>
<name>A0A2J6TTY0_9HELO</name>
<dbReference type="InterPro" id="IPR053137">
    <property type="entry name" value="NLR-like"/>
</dbReference>
<sequence length="197" mass="22595">EAQQQFFGSEYDQTLVTERSLALALRDLGRIFESEELLRETIKRCTKVLGMKHRINLDMEANLTEIFNLQGRFTEAEELTMEVLKICEDVYDSEHVTACLSAVVLSRSYYFQGRVEAALLSVAKAFQGYTRDRCPDRELTKGCERRMTELNQEMDHLRKSQNDCLPSTNSPVQTPSEFSGLADSHLRGSRNEFLEVL</sequence>
<dbReference type="Gene3D" id="1.25.40.10">
    <property type="entry name" value="Tetratricopeptide repeat domain"/>
    <property type="match status" value="1"/>
</dbReference>
<evidence type="ECO:0000313" key="3">
    <source>
        <dbReference type="Proteomes" id="UP000235371"/>
    </source>
</evidence>
<dbReference type="GeneID" id="36581797"/>
<accession>A0A2J6TTY0</accession>
<dbReference type="EMBL" id="KZ613743">
    <property type="protein sequence ID" value="PMD66484.1"/>
    <property type="molecule type" value="Genomic_DNA"/>
</dbReference>
<dbReference type="InterPro" id="IPR011990">
    <property type="entry name" value="TPR-like_helical_dom_sf"/>
</dbReference>
<dbReference type="Proteomes" id="UP000235371">
    <property type="component" value="Unassembled WGS sequence"/>
</dbReference>
<keyword evidence="3" id="KW-1185">Reference proteome</keyword>
<feature type="region of interest" description="Disordered" evidence="1">
    <location>
        <begin position="160"/>
        <end position="183"/>
    </location>
</feature>
<feature type="compositionally biased region" description="Polar residues" evidence="1">
    <location>
        <begin position="162"/>
        <end position="177"/>
    </location>
</feature>
<dbReference type="SUPFAM" id="SSF48452">
    <property type="entry name" value="TPR-like"/>
    <property type="match status" value="1"/>
</dbReference>
<dbReference type="InParanoid" id="A0A2J6TTY0"/>
<dbReference type="STRING" id="1095630.A0A2J6TTY0"/>
<reference evidence="2 3" key="1">
    <citation type="submission" date="2016-04" db="EMBL/GenBank/DDBJ databases">
        <title>A degradative enzymes factory behind the ericoid mycorrhizal symbiosis.</title>
        <authorList>
            <consortium name="DOE Joint Genome Institute"/>
            <person name="Martino E."/>
            <person name="Morin E."/>
            <person name="Grelet G."/>
            <person name="Kuo A."/>
            <person name="Kohler A."/>
            <person name="Daghino S."/>
            <person name="Barry K."/>
            <person name="Choi C."/>
            <person name="Cichocki N."/>
            <person name="Clum A."/>
            <person name="Copeland A."/>
            <person name="Hainaut M."/>
            <person name="Haridas S."/>
            <person name="Labutti K."/>
            <person name="Lindquist E."/>
            <person name="Lipzen A."/>
            <person name="Khouja H.-R."/>
            <person name="Murat C."/>
            <person name="Ohm R."/>
            <person name="Olson A."/>
            <person name="Spatafora J."/>
            <person name="Veneault-Fourrey C."/>
            <person name="Henrissat B."/>
            <person name="Grigoriev I."/>
            <person name="Martin F."/>
            <person name="Perotto S."/>
        </authorList>
    </citation>
    <scope>NUCLEOTIDE SEQUENCE [LARGE SCALE GENOMIC DNA]</scope>
    <source>
        <strain evidence="2 3">E</strain>
    </source>
</reference>
<dbReference type="PANTHER" id="PTHR46082:SF6">
    <property type="entry name" value="AAA+ ATPASE DOMAIN-CONTAINING PROTEIN-RELATED"/>
    <property type="match status" value="1"/>
</dbReference>
<proteinExistence type="predicted"/>
<dbReference type="RefSeq" id="XP_024743388.1">
    <property type="nucleotide sequence ID" value="XM_024873717.1"/>
</dbReference>
<organism evidence="2 3">
    <name type="scientific">Hyaloscypha bicolor E</name>
    <dbReference type="NCBI Taxonomy" id="1095630"/>
    <lineage>
        <taxon>Eukaryota</taxon>
        <taxon>Fungi</taxon>
        <taxon>Dikarya</taxon>
        <taxon>Ascomycota</taxon>
        <taxon>Pezizomycotina</taxon>
        <taxon>Leotiomycetes</taxon>
        <taxon>Helotiales</taxon>
        <taxon>Hyaloscyphaceae</taxon>
        <taxon>Hyaloscypha</taxon>
        <taxon>Hyaloscypha bicolor</taxon>
    </lineage>
</organism>
<dbReference type="OrthoDB" id="3555837at2759"/>
<evidence type="ECO:0000256" key="1">
    <source>
        <dbReference type="SAM" id="MobiDB-lite"/>
    </source>
</evidence>
<dbReference type="Pfam" id="PF13374">
    <property type="entry name" value="TPR_10"/>
    <property type="match status" value="2"/>
</dbReference>
<dbReference type="AlphaFoldDB" id="A0A2J6TTY0"/>
<dbReference type="PANTHER" id="PTHR46082">
    <property type="entry name" value="ATP/GTP-BINDING PROTEIN-RELATED"/>
    <property type="match status" value="1"/>
</dbReference>
<evidence type="ECO:0000313" key="2">
    <source>
        <dbReference type="EMBL" id="PMD66484.1"/>
    </source>
</evidence>